<dbReference type="InterPro" id="IPR006121">
    <property type="entry name" value="HMA_dom"/>
</dbReference>
<gene>
    <name evidence="1" type="ORF">CH373_02935</name>
</gene>
<name>A0A2M9ZSP6_9LEPT</name>
<organism evidence="1 2">
    <name type="scientific">Leptospira perolatii</name>
    <dbReference type="NCBI Taxonomy" id="2023191"/>
    <lineage>
        <taxon>Bacteria</taxon>
        <taxon>Pseudomonadati</taxon>
        <taxon>Spirochaetota</taxon>
        <taxon>Spirochaetia</taxon>
        <taxon>Leptospirales</taxon>
        <taxon>Leptospiraceae</taxon>
        <taxon>Leptospira</taxon>
    </lineage>
</organism>
<dbReference type="OrthoDB" id="9813965at2"/>
<dbReference type="AlphaFoldDB" id="A0A2M9ZSP6"/>
<dbReference type="InterPro" id="IPR036163">
    <property type="entry name" value="HMA_dom_sf"/>
</dbReference>
<dbReference type="RefSeq" id="WP_100734056.1">
    <property type="nucleotide sequence ID" value="NZ_NPDY01000001.1"/>
</dbReference>
<dbReference type="CDD" id="cd00371">
    <property type="entry name" value="HMA"/>
    <property type="match status" value="1"/>
</dbReference>
<dbReference type="Proteomes" id="UP000231990">
    <property type="component" value="Unassembled WGS sequence"/>
</dbReference>
<protein>
    <submittedName>
        <fullName evidence="1">Uncharacterized protein</fullName>
    </submittedName>
</protein>
<dbReference type="Gene3D" id="3.30.70.100">
    <property type="match status" value="1"/>
</dbReference>
<sequence>MKTKYSINGMSCGHCVKTIDALLKQEGISGAANLEGKFVELESIDDVSRLDKLKDLLKEEGYELGGPIG</sequence>
<evidence type="ECO:0000313" key="2">
    <source>
        <dbReference type="Proteomes" id="UP000231990"/>
    </source>
</evidence>
<evidence type="ECO:0000313" key="1">
    <source>
        <dbReference type="EMBL" id="PJZ74999.1"/>
    </source>
</evidence>
<proteinExistence type="predicted"/>
<reference evidence="1 2" key="1">
    <citation type="submission" date="2017-07" db="EMBL/GenBank/DDBJ databases">
        <title>Leptospira spp. isolated from tropical soils.</title>
        <authorList>
            <person name="Thibeaux R."/>
            <person name="Iraola G."/>
            <person name="Ferres I."/>
            <person name="Bierque E."/>
            <person name="Girault D."/>
            <person name="Soupe-Gilbert M.-E."/>
            <person name="Picardeau M."/>
            <person name="Goarant C."/>
        </authorList>
    </citation>
    <scope>NUCLEOTIDE SEQUENCE [LARGE SCALE GENOMIC DNA]</scope>
    <source>
        <strain evidence="1 2">FH1-B-B1</strain>
    </source>
</reference>
<dbReference type="EMBL" id="NPDZ01000001">
    <property type="protein sequence ID" value="PJZ74999.1"/>
    <property type="molecule type" value="Genomic_DNA"/>
</dbReference>
<dbReference type="SUPFAM" id="SSF55008">
    <property type="entry name" value="HMA, heavy metal-associated domain"/>
    <property type="match status" value="1"/>
</dbReference>
<dbReference type="GO" id="GO:0046872">
    <property type="term" value="F:metal ion binding"/>
    <property type="evidence" value="ECO:0007669"/>
    <property type="project" value="InterPro"/>
</dbReference>
<accession>A0A2M9ZSP6</accession>
<comment type="caution">
    <text evidence="1">The sequence shown here is derived from an EMBL/GenBank/DDBJ whole genome shotgun (WGS) entry which is preliminary data.</text>
</comment>